<sequence length="87" mass="9340">MDDRALRKGRSYGTIVIDLEHHRAPDLLADRSADTLAAWLRQHPGITVVARDGSGRPLAPARQHGRNGPTLAGRRLWAAAPVAADTG</sequence>
<evidence type="ECO:0000313" key="3">
    <source>
        <dbReference type="Proteomes" id="UP000007319"/>
    </source>
</evidence>
<reference evidence="2 3" key="1">
    <citation type="journal article" date="2011" name="PLoS Genet.">
        <title>Azospirillum genomes reveal transition of bacteria from aquatic to terrestrial environments.</title>
        <authorList>
            <person name="Wisniewski-Dye F."/>
            <person name="Borziak K."/>
            <person name="Khalsa-Moyers G."/>
            <person name="Alexandre G."/>
            <person name="Sukharnikov L.O."/>
            <person name="Wuichet K."/>
            <person name="Hurst G.B."/>
            <person name="McDonald W.H."/>
            <person name="Robertson J.S."/>
            <person name="Barbe V."/>
            <person name="Calteau A."/>
            <person name="Rouy Z."/>
            <person name="Mangenot S."/>
            <person name="Prigent-Combaret C."/>
            <person name="Normand P."/>
            <person name="Boyer M."/>
            <person name="Siguier P."/>
            <person name="Dessaux Y."/>
            <person name="Elmerich C."/>
            <person name="Condemine G."/>
            <person name="Krishnen G."/>
            <person name="Kennedy I."/>
            <person name="Paterson A.H."/>
            <person name="Gonzalez V."/>
            <person name="Mavingui P."/>
            <person name="Zhulin I.B."/>
        </authorList>
    </citation>
    <scope>NUCLEOTIDE SEQUENCE [LARGE SCALE GENOMIC DNA]</scope>
    <source>
        <strain evidence="2 3">Sp245</strain>
    </source>
</reference>
<evidence type="ECO:0000256" key="1">
    <source>
        <dbReference type="SAM" id="MobiDB-lite"/>
    </source>
</evidence>
<keyword evidence="3" id="KW-1185">Reference proteome</keyword>
<proteinExistence type="predicted"/>
<protein>
    <recommendedName>
        <fullName evidence="4">Transposase</fullName>
    </recommendedName>
</protein>
<dbReference type="KEGG" id="abs:AZOBR_190018"/>
<accession>A0A9P1NN35</accession>
<feature type="region of interest" description="Disordered" evidence="1">
    <location>
        <begin position="51"/>
        <end position="70"/>
    </location>
</feature>
<name>A0A9P1NN35_9PROT</name>
<dbReference type="Proteomes" id="UP000007319">
    <property type="component" value="Chromosome"/>
</dbReference>
<dbReference type="EMBL" id="HE577327">
    <property type="protein sequence ID" value="CCC99273.1"/>
    <property type="molecule type" value="Genomic_DNA"/>
</dbReference>
<dbReference type="AlphaFoldDB" id="A0A9P1NN35"/>
<evidence type="ECO:0000313" key="2">
    <source>
        <dbReference type="EMBL" id="CCC99273.1"/>
    </source>
</evidence>
<gene>
    <name evidence="2" type="ORF">AZOBR_190018</name>
</gene>
<organism evidence="2 3">
    <name type="scientific">Azospirillum baldaniorum</name>
    <dbReference type="NCBI Taxonomy" id="1064539"/>
    <lineage>
        <taxon>Bacteria</taxon>
        <taxon>Pseudomonadati</taxon>
        <taxon>Pseudomonadota</taxon>
        <taxon>Alphaproteobacteria</taxon>
        <taxon>Rhodospirillales</taxon>
        <taxon>Azospirillaceae</taxon>
        <taxon>Azospirillum</taxon>
    </lineage>
</organism>
<evidence type="ECO:0008006" key="4">
    <source>
        <dbReference type="Google" id="ProtNLM"/>
    </source>
</evidence>